<dbReference type="InterPro" id="IPR036259">
    <property type="entry name" value="MFS_trans_sf"/>
</dbReference>
<feature type="transmembrane region" description="Helical" evidence="5">
    <location>
        <begin position="12"/>
        <end position="37"/>
    </location>
</feature>
<evidence type="ECO:0000313" key="6">
    <source>
        <dbReference type="EMBL" id="GMH89710.1"/>
    </source>
</evidence>
<dbReference type="InterPro" id="IPR049680">
    <property type="entry name" value="FLVCR1-2_SLC49-like"/>
</dbReference>
<evidence type="ECO:0000256" key="1">
    <source>
        <dbReference type="ARBA" id="ARBA00004141"/>
    </source>
</evidence>
<keyword evidence="4 5" id="KW-0472">Membrane</keyword>
<accession>A0A9W7BP07</accession>
<sequence length="316" mass="34216">MLAQQWGEGERAGITAAASLANYAGGAVAVVFVPVLAGDGEGLLRMFEYQTWAAGVLFVGMGTWFWIPPLEVDEGVSVRVAVKVRNEHLRLEGTIQAYSNERTEQVSMRKWRRLGCSGLIVGLTLLLQGMNQFILSSFGYTSTQAGIANCIYQATSAIVGVLVSLKIKDASGVRTTLRRMIFWGGLGYVLFAVFASTINEKTDEDVSGSLFDVVLVYFFMAVLGSTLMGALPLILLSCINIVNEDSSYSVSENVVSGLVYIEAMSLAAGMTYVTTEEEGMVNVLVVGVLLGVGILGMFWEDRNERKEKEKEAKGVI</sequence>
<gene>
    <name evidence="6" type="ORF">TrST_g9842</name>
</gene>
<dbReference type="PANTHER" id="PTHR10924:SF6">
    <property type="entry name" value="SOLUTE CARRIER FAMILY 49 MEMBER A3"/>
    <property type="match status" value="1"/>
</dbReference>
<dbReference type="GO" id="GO:0016020">
    <property type="term" value="C:membrane"/>
    <property type="evidence" value="ECO:0007669"/>
    <property type="project" value="UniProtKB-SubCell"/>
</dbReference>
<feature type="transmembrane region" description="Helical" evidence="5">
    <location>
        <begin position="177"/>
        <end position="195"/>
    </location>
</feature>
<feature type="transmembrane region" description="Helical" evidence="5">
    <location>
        <begin position="254"/>
        <end position="273"/>
    </location>
</feature>
<dbReference type="EMBL" id="BRXY01000361">
    <property type="protein sequence ID" value="GMH89710.1"/>
    <property type="molecule type" value="Genomic_DNA"/>
</dbReference>
<evidence type="ECO:0000256" key="5">
    <source>
        <dbReference type="SAM" id="Phobius"/>
    </source>
</evidence>
<comment type="subcellular location">
    <subcellularLocation>
        <location evidence="1">Membrane</location>
        <topology evidence="1">Multi-pass membrane protein</topology>
    </subcellularLocation>
</comment>
<feature type="transmembrane region" description="Helical" evidence="5">
    <location>
        <begin position="49"/>
        <end position="67"/>
    </location>
</feature>
<protein>
    <submittedName>
        <fullName evidence="6">Uncharacterized protein</fullName>
    </submittedName>
</protein>
<comment type="caution">
    <text evidence="6">The sequence shown here is derived from an EMBL/GenBank/DDBJ whole genome shotgun (WGS) entry which is preliminary data.</text>
</comment>
<evidence type="ECO:0000313" key="7">
    <source>
        <dbReference type="Proteomes" id="UP001165085"/>
    </source>
</evidence>
<feature type="transmembrane region" description="Helical" evidence="5">
    <location>
        <begin position="215"/>
        <end position="242"/>
    </location>
</feature>
<evidence type="ECO:0000256" key="2">
    <source>
        <dbReference type="ARBA" id="ARBA00022692"/>
    </source>
</evidence>
<name>A0A9W7BP07_9STRA</name>
<dbReference type="SUPFAM" id="SSF103473">
    <property type="entry name" value="MFS general substrate transporter"/>
    <property type="match status" value="1"/>
</dbReference>
<dbReference type="AlphaFoldDB" id="A0A9W7BP07"/>
<reference evidence="7" key="1">
    <citation type="journal article" date="2023" name="Commun. Biol.">
        <title>Genome analysis of Parmales, the sister group of diatoms, reveals the evolutionary specialization of diatoms from phago-mixotrophs to photoautotrophs.</title>
        <authorList>
            <person name="Ban H."/>
            <person name="Sato S."/>
            <person name="Yoshikawa S."/>
            <person name="Yamada K."/>
            <person name="Nakamura Y."/>
            <person name="Ichinomiya M."/>
            <person name="Sato N."/>
            <person name="Blanc-Mathieu R."/>
            <person name="Endo H."/>
            <person name="Kuwata A."/>
            <person name="Ogata H."/>
        </authorList>
    </citation>
    <scope>NUCLEOTIDE SEQUENCE [LARGE SCALE GENOMIC DNA]</scope>
    <source>
        <strain evidence="7">NIES 3701</strain>
    </source>
</reference>
<proteinExistence type="predicted"/>
<dbReference type="OrthoDB" id="422206at2759"/>
<feature type="transmembrane region" description="Helical" evidence="5">
    <location>
        <begin position="146"/>
        <end position="165"/>
    </location>
</feature>
<keyword evidence="2 5" id="KW-0812">Transmembrane</keyword>
<organism evidence="6 7">
    <name type="scientific">Triparma strigata</name>
    <dbReference type="NCBI Taxonomy" id="1606541"/>
    <lineage>
        <taxon>Eukaryota</taxon>
        <taxon>Sar</taxon>
        <taxon>Stramenopiles</taxon>
        <taxon>Ochrophyta</taxon>
        <taxon>Bolidophyceae</taxon>
        <taxon>Parmales</taxon>
        <taxon>Triparmaceae</taxon>
        <taxon>Triparma</taxon>
    </lineage>
</organism>
<keyword evidence="3 5" id="KW-1133">Transmembrane helix</keyword>
<dbReference type="PANTHER" id="PTHR10924">
    <property type="entry name" value="MAJOR FACILITATOR SUPERFAMILY PROTEIN-RELATED"/>
    <property type="match status" value="1"/>
</dbReference>
<keyword evidence="7" id="KW-1185">Reference proteome</keyword>
<evidence type="ECO:0000256" key="3">
    <source>
        <dbReference type="ARBA" id="ARBA00022989"/>
    </source>
</evidence>
<evidence type="ECO:0000256" key="4">
    <source>
        <dbReference type="ARBA" id="ARBA00023136"/>
    </source>
</evidence>
<feature type="transmembrane region" description="Helical" evidence="5">
    <location>
        <begin position="114"/>
        <end position="134"/>
    </location>
</feature>
<feature type="transmembrane region" description="Helical" evidence="5">
    <location>
        <begin position="279"/>
        <end position="299"/>
    </location>
</feature>
<dbReference type="Proteomes" id="UP001165085">
    <property type="component" value="Unassembled WGS sequence"/>
</dbReference>